<dbReference type="InterPro" id="IPR003703">
    <property type="entry name" value="Acyl_CoA_thio"/>
</dbReference>
<dbReference type="FunFam" id="2.40.160.210:FF:000001">
    <property type="entry name" value="Acyl-CoA thioesterase II"/>
    <property type="match status" value="1"/>
</dbReference>
<dbReference type="STRING" id="71999.KPaMU14_04965"/>
<organism evidence="10 11">
    <name type="scientific">Kocuria palustris PEL</name>
    <dbReference type="NCBI Taxonomy" id="1236550"/>
    <lineage>
        <taxon>Bacteria</taxon>
        <taxon>Bacillati</taxon>
        <taxon>Actinomycetota</taxon>
        <taxon>Actinomycetes</taxon>
        <taxon>Micrococcales</taxon>
        <taxon>Micrococcaceae</taxon>
        <taxon>Kocuria</taxon>
    </lineage>
</organism>
<feature type="domain" description="Acyl-CoA thioesterase-like N-terminal HotDog" evidence="9">
    <location>
        <begin position="26"/>
        <end position="105"/>
    </location>
</feature>
<dbReference type="CDD" id="cd03445">
    <property type="entry name" value="Thioesterase_II_repeat2"/>
    <property type="match status" value="1"/>
</dbReference>
<reference evidence="10 11" key="1">
    <citation type="journal article" date="2014" name="Genome Announc.">
        <title>Draft Genome Sequence of Kocuria palustris PEL.</title>
        <authorList>
            <person name="Sharma G."/>
            <person name="Khatri I."/>
            <person name="Subramanian S."/>
        </authorList>
    </citation>
    <scope>NUCLEOTIDE SEQUENCE [LARGE SCALE GENOMIC DNA]</scope>
    <source>
        <strain evidence="10 11">PEL</strain>
    </source>
</reference>
<dbReference type="GO" id="GO:0009062">
    <property type="term" value="P:fatty acid catabolic process"/>
    <property type="evidence" value="ECO:0007669"/>
    <property type="project" value="TreeGrafter"/>
</dbReference>
<name>M2WCN7_9MICC</name>
<keyword evidence="3" id="KW-0378">Hydrolase</keyword>
<evidence type="ECO:0000256" key="5">
    <source>
        <dbReference type="ARBA" id="ARBA00050943"/>
    </source>
</evidence>
<dbReference type="InterPro" id="IPR049449">
    <property type="entry name" value="TesB_ACOT8-like_N"/>
</dbReference>
<dbReference type="Gene3D" id="2.40.160.210">
    <property type="entry name" value="Acyl-CoA thioesterase, double hotdog domain"/>
    <property type="match status" value="1"/>
</dbReference>
<dbReference type="GO" id="GO:0047617">
    <property type="term" value="F:fatty acyl-CoA hydrolase activity"/>
    <property type="evidence" value="ECO:0007669"/>
    <property type="project" value="UniProtKB-EC"/>
</dbReference>
<dbReference type="Pfam" id="PF02551">
    <property type="entry name" value="Acyl_CoA_thio"/>
    <property type="match status" value="1"/>
</dbReference>
<sequence>MLQLADGGGARTHEDIFVGRTLSAMRRAVYGGQVLAQSVIAAGRTVEEPSRRIHSMHAYFLRAGDIDEPITFGVERMRDGRSFSTRRVHAYQSGSTIFSGICSFQEPSEGLEHQDRMPQGMPDPESLPTAETLLEGVPLSAARSVIERPFDIRYITQPIYLAPDEDRQPFNAVWVRTHSRLPDDPQLHHAALAYVSDYVMLEPALRRHGRVWTQKGMSVASLDHAMWWHRPARADEWLLYVQSSPSASGARALGEGRMFDRDGNLVATTMQEGMMRLPEFAD</sequence>
<evidence type="ECO:0000256" key="2">
    <source>
        <dbReference type="ARBA" id="ARBA00011881"/>
    </source>
</evidence>
<evidence type="ECO:0000313" key="10">
    <source>
        <dbReference type="EMBL" id="EME36237.1"/>
    </source>
</evidence>
<comment type="subunit">
    <text evidence="2">Homotetramer.</text>
</comment>
<evidence type="ECO:0000259" key="8">
    <source>
        <dbReference type="Pfam" id="PF02551"/>
    </source>
</evidence>
<comment type="similarity">
    <text evidence="1">Belongs to the C/M/P thioester hydrolase family.</text>
</comment>
<keyword evidence="11" id="KW-1185">Reference proteome</keyword>
<dbReference type="RefSeq" id="WP_006215141.1">
    <property type="nucleotide sequence ID" value="NZ_ANHZ02000017.1"/>
</dbReference>
<comment type="catalytic activity">
    <reaction evidence="5">
        <text>a fatty acyl-CoA + H2O = a fatty acid + CoA + H(+)</text>
        <dbReference type="Rhea" id="RHEA:16781"/>
        <dbReference type="ChEBI" id="CHEBI:15377"/>
        <dbReference type="ChEBI" id="CHEBI:15378"/>
        <dbReference type="ChEBI" id="CHEBI:28868"/>
        <dbReference type="ChEBI" id="CHEBI:57287"/>
        <dbReference type="ChEBI" id="CHEBI:77636"/>
        <dbReference type="EC" id="3.1.2.20"/>
    </reaction>
    <physiologicalReaction direction="left-to-right" evidence="5">
        <dbReference type="Rhea" id="RHEA:16782"/>
    </physiologicalReaction>
</comment>
<evidence type="ECO:0000313" key="11">
    <source>
        <dbReference type="Proteomes" id="UP000009877"/>
    </source>
</evidence>
<dbReference type="InterPro" id="IPR025652">
    <property type="entry name" value="TesB_C"/>
</dbReference>
<feature type="domain" description="Acyl-CoA thioesterase 2 C-terminal" evidence="8">
    <location>
        <begin position="171"/>
        <end position="274"/>
    </location>
</feature>
<dbReference type="CDD" id="cd03444">
    <property type="entry name" value="Thioesterase_II_repeat1"/>
    <property type="match status" value="1"/>
</dbReference>
<dbReference type="Proteomes" id="UP000009877">
    <property type="component" value="Unassembled WGS sequence"/>
</dbReference>
<dbReference type="SUPFAM" id="SSF54637">
    <property type="entry name" value="Thioesterase/thiol ester dehydrase-isomerase"/>
    <property type="match status" value="2"/>
</dbReference>
<dbReference type="InterPro" id="IPR029069">
    <property type="entry name" value="HotDog_dom_sf"/>
</dbReference>
<dbReference type="GO" id="GO:0006637">
    <property type="term" value="P:acyl-CoA metabolic process"/>
    <property type="evidence" value="ECO:0007669"/>
    <property type="project" value="InterPro"/>
</dbReference>
<dbReference type="AlphaFoldDB" id="M2WCN7"/>
<evidence type="ECO:0000256" key="6">
    <source>
        <dbReference type="ARBA" id="ARBA00071120"/>
    </source>
</evidence>
<dbReference type="Pfam" id="PF13622">
    <property type="entry name" value="4HBT_3"/>
    <property type="match status" value="1"/>
</dbReference>
<evidence type="ECO:0000256" key="4">
    <source>
        <dbReference type="ARBA" id="ARBA00023098"/>
    </source>
</evidence>
<dbReference type="InterPro" id="IPR042171">
    <property type="entry name" value="Acyl-CoA_hotdog"/>
</dbReference>
<keyword evidence="4" id="KW-0443">Lipid metabolism</keyword>
<evidence type="ECO:0000259" key="9">
    <source>
        <dbReference type="Pfam" id="PF13622"/>
    </source>
</evidence>
<evidence type="ECO:0000256" key="7">
    <source>
        <dbReference type="ARBA" id="ARBA00079653"/>
    </source>
</evidence>
<evidence type="ECO:0000256" key="3">
    <source>
        <dbReference type="ARBA" id="ARBA00022801"/>
    </source>
</evidence>
<comment type="caution">
    <text evidence="10">The sequence shown here is derived from an EMBL/GenBank/DDBJ whole genome shotgun (WGS) entry which is preliminary data.</text>
</comment>
<gene>
    <name evidence="10" type="ORF">C884_00716</name>
</gene>
<dbReference type="EMBL" id="ANHZ02000017">
    <property type="protein sequence ID" value="EME36237.1"/>
    <property type="molecule type" value="Genomic_DNA"/>
</dbReference>
<dbReference type="PANTHER" id="PTHR11066">
    <property type="entry name" value="ACYL-COA THIOESTERASE"/>
    <property type="match status" value="1"/>
</dbReference>
<dbReference type="PANTHER" id="PTHR11066:SF34">
    <property type="entry name" value="ACYL-COENZYME A THIOESTERASE 8"/>
    <property type="match status" value="1"/>
</dbReference>
<accession>M2WCN7</accession>
<evidence type="ECO:0000256" key="1">
    <source>
        <dbReference type="ARBA" id="ARBA00006538"/>
    </source>
</evidence>
<protein>
    <recommendedName>
        <fullName evidence="6">Acyl-CoA thioesterase 2</fullName>
    </recommendedName>
    <alternativeName>
        <fullName evidence="7">Thioesterase II</fullName>
    </alternativeName>
</protein>
<proteinExistence type="inferred from homology"/>